<sequence>MEHPAFVLTGLGSWNRFDRRTVMCRRRHSCSRLVRVTSSTLSWKWEGRAALAGAVVTQVAGWMVPVVAHYLRWGGSEAWDVLGTDFESHFVMMAATTGFGVLHSGLASLRPWVAPRIGERGFRILFALFSLPSAVGTIAYFITHRYDGMTLWQLHTVPGMHDLIVIGTTISFLLLYPATFNLLEVAAIKKPTFRIYEEGIMRITRHPQLWGQVLWCITHTLWIGSTLTLTASLGLISHHFFGAWNGDRRLRDRYGEEWEKFASRTSLIPFQAILEGRQKLEPLEFFRPAYLGVLGFVYLAYISHPAILGLVGYHGQFGG</sequence>
<dbReference type="GO" id="GO:0009507">
    <property type="term" value="C:chloroplast"/>
    <property type="evidence" value="ECO:0007669"/>
    <property type="project" value="TreeGrafter"/>
</dbReference>
<keyword evidence="3 5" id="KW-1133">Transmembrane helix</keyword>
<dbReference type="Pfam" id="PF07298">
    <property type="entry name" value="NnrU"/>
    <property type="match status" value="1"/>
</dbReference>
<name>A0A7S1TGU6_9RHOD</name>
<organism evidence="7">
    <name type="scientific">Compsopogon caeruleus</name>
    <dbReference type="NCBI Taxonomy" id="31354"/>
    <lineage>
        <taxon>Eukaryota</taxon>
        <taxon>Rhodophyta</taxon>
        <taxon>Compsopogonophyceae</taxon>
        <taxon>Compsopogonales</taxon>
        <taxon>Compsopogonaceae</taxon>
        <taxon>Compsopogon</taxon>
    </lineage>
</organism>
<evidence type="ECO:0000259" key="6">
    <source>
        <dbReference type="Pfam" id="PF07298"/>
    </source>
</evidence>
<feature type="transmembrane region" description="Helical" evidence="5">
    <location>
        <begin position="209"/>
        <end position="236"/>
    </location>
</feature>
<evidence type="ECO:0000256" key="2">
    <source>
        <dbReference type="ARBA" id="ARBA00022692"/>
    </source>
</evidence>
<evidence type="ECO:0000313" key="7">
    <source>
        <dbReference type="EMBL" id="CAD9234244.1"/>
    </source>
</evidence>
<evidence type="ECO:0000256" key="5">
    <source>
        <dbReference type="SAM" id="Phobius"/>
    </source>
</evidence>
<protein>
    <recommendedName>
        <fullName evidence="6">NnrU domain-containing protein</fullName>
    </recommendedName>
</protein>
<proteinExistence type="predicted"/>
<dbReference type="GO" id="GO:0090471">
    <property type="term" value="F:9,15,9'-tri-cis-zeta-carotene isomerase activity"/>
    <property type="evidence" value="ECO:0007669"/>
    <property type="project" value="TreeGrafter"/>
</dbReference>
<dbReference type="PANTHER" id="PTHR35988">
    <property type="entry name" value="15-CIS-ZETA-CAROTENE ISOMERASE, CHLOROPLASTIC"/>
    <property type="match status" value="1"/>
</dbReference>
<evidence type="ECO:0000256" key="3">
    <source>
        <dbReference type="ARBA" id="ARBA00022989"/>
    </source>
</evidence>
<feature type="transmembrane region" description="Helical" evidence="5">
    <location>
        <begin position="163"/>
        <end position="188"/>
    </location>
</feature>
<dbReference type="Gene3D" id="1.20.120.1630">
    <property type="match status" value="1"/>
</dbReference>
<dbReference type="AlphaFoldDB" id="A0A7S1TGU6"/>
<dbReference type="InterPro" id="IPR009915">
    <property type="entry name" value="NnrU_dom"/>
</dbReference>
<feature type="transmembrane region" description="Helical" evidence="5">
    <location>
        <begin position="49"/>
        <end position="70"/>
    </location>
</feature>
<feature type="transmembrane region" description="Helical" evidence="5">
    <location>
        <begin position="289"/>
        <end position="313"/>
    </location>
</feature>
<gene>
    <name evidence="7" type="ORF">CCAE0312_LOCUS6332</name>
</gene>
<dbReference type="EMBL" id="HBGH01011418">
    <property type="protein sequence ID" value="CAD9234244.1"/>
    <property type="molecule type" value="Transcribed_RNA"/>
</dbReference>
<evidence type="ECO:0000256" key="1">
    <source>
        <dbReference type="ARBA" id="ARBA00004141"/>
    </source>
</evidence>
<keyword evidence="4 5" id="KW-0472">Membrane</keyword>
<feature type="transmembrane region" description="Helical" evidence="5">
    <location>
        <begin position="90"/>
        <end position="109"/>
    </location>
</feature>
<feature type="domain" description="NnrU" evidence="6">
    <location>
        <begin position="91"/>
        <end position="309"/>
    </location>
</feature>
<evidence type="ECO:0000256" key="4">
    <source>
        <dbReference type="ARBA" id="ARBA00023136"/>
    </source>
</evidence>
<comment type="subcellular location">
    <subcellularLocation>
        <location evidence="1">Membrane</location>
        <topology evidence="1">Multi-pass membrane protein</topology>
    </subcellularLocation>
</comment>
<reference evidence="7" key="1">
    <citation type="submission" date="2021-01" db="EMBL/GenBank/DDBJ databases">
        <authorList>
            <person name="Corre E."/>
            <person name="Pelletier E."/>
            <person name="Niang G."/>
            <person name="Scheremetjew M."/>
            <person name="Finn R."/>
            <person name="Kale V."/>
            <person name="Holt S."/>
            <person name="Cochrane G."/>
            <person name="Meng A."/>
            <person name="Brown T."/>
            <person name="Cohen L."/>
        </authorList>
    </citation>
    <scope>NUCLEOTIDE SEQUENCE</scope>
    <source>
        <strain evidence="7">SAG 36.94</strain>
    </source>
</reference>
<accession>A0A7S1TGU6</accession>
<dbReference type="PANTHER" id="PTHR35988:SF2">
    <property type="entry name" value="15-CIS-ZETA-CAROTENE ISOMERASE, CHLOROPLASTIC"/>
    <property type="match status" value="1"/>
</dbReference>
<keyword evidence="2 5" id="KW-0812">Transmembrane</keyword>
<feature type="transmembrane region" description="Helical" evidence="5">
    <location>
        <begin position="121"/>
        <end position="143"/>
    </location>
</feature>
<dbReference type="GO" id="GO:0016020">
    <property type="term" value="C:membrane"/>
    <property type="evidence" value="ECO:0007669"/>
    <property type="project" value="UniProtKB-SubCell"/>
</dbReference>